<reference evidence="3 4" key="1">
    <citation type="journal article" date="2007" name="Nature">
        <title>Evolution of genes and genomes on the Drosophila phylogeny.</title>
        <authorList>
            <consortium name="Drosophila 12 Genomes Consortium"/>
            <person name="Clark A.G."/>
            <person name="Eisen M.B."/>
            <person name="Smith D.R."/>
            <person name="Bergman C.M."/>
            <person name="Oliver B."/>
            <person name="Markow T.A."/>
            <person name="Kaufman T.C."/>
            <person name="Kellis M."/>
            <person name="Gelbart W."/>
            <person name="Iyer V.N."/>
            <person name="Pollard D.A."/>
            <person name="Sackton T.B."/>
            <person name="Larracuente A.M."/>
            <person name="Singh N.D."/>
            <person name="Abad J.P."/>
            <person name="Abt D.N."/>
            <person name="Adryan B."/>
            <person name="Aguade M."/>
            <person name="Akashi H."/>
            <person name="Anderson W.W."/>
            <person name="Aquadro C.F."/>
            <person name="Ardell D.H."/>
            <person name="Arguello R."/>
            <person name="Artieri C.G."/>
            <person name="Barbash D.A."/>
            <person name="Barker D."/>
            <person name="Barsanti P."/>
            <person name="Batterham P."/>
            <person name="Batzoglou S."/>
            <person name="Begun D."/>
            <person name="Bhutkar A."/>
            <person name="Blanco E."/>
            <person name="Bosak S.A."/>
            <person name="Bradley R.K."/>
            <person name="Brand A.D."/>
            <person name="Brent M.R."/>
            <person name="Brooks A.N."/>
            <person name="Brown R.H."/>
            <person name="Butlin R.K."/>
            <person name="Caggese C."/>
            <person name="Calvi B.R."/>
            <person name="Bernardo de Carvalho A."/>
            <person name="Caspi A."/>
            <person name="Castrezana S."/>
            <person name="Celniker S.E."/>
            <person name="Chang J.L."/>
            <person name="Chapple C."/>
            <person name="Chatterji S."/>
            <person name="Chinwalla A."/>
            <person name="Civetta A."/>
            <person name="Clifton S.W."/>
            <person name="Comeron J.M."/>
            <person name="Costello J.C."/>
            <person name="Coyne J.A."/>
            <person name="Daub J."/>
            <person name="David R.G."/>
            <person name="Delcher A.L."/>
            <person name="Delehaunty K."/>
            <person name="Do C.B."/>
            <person name="Ebling H."/>
            <person name="Edwards K."/>
            <person name="Eickbush T."/>
            <person name="Evans J.D."/>
            <person name="Filipski A."/>
            <person name="Findeiss S."/>
            <person name="Freyhult E."/>
            <person name="Fulton L."/>
            <person name="Fulton R."/>
            <person name="Garcia A.C."/>
            <person name="Gardiner A."/>
            <person name="Garfield D.A."/>
            <person name="Garvin B.E."/>
            <person name="Gibson G."/>
            <person name="Gilbert D."/>
            <person name="Gnerre S."/>
            <person name="Godfrey J."/>
            <person name="Good R."/>
            <person name="Gotea V."/>
            <person name="Gravely B."/>
            <person name="Greenberg A.J."/>
            <person name="Griffiths-Jones S."/>
            <person name="Gross S."/>
            <person name="Guigo R."/>
            <person name="Gustafson E.A."/>
            <person name="Haerty W."/>
            <person name="Hahn M.W."/>
            <person name="Halligan D.L."/>
            <person name="Halpern A.L."/>
            <person name="Halter G.M."/>
            <person name="Han M.V."/>
            <person name="Heger A."/>
            <person name="Hillier L."/>
            <person name="Hinrichs A.S."/>
            <person name="Holmes I."/>
            <person name="Hoskins R.A."/>
            <person name="Hubisz M.J."/>
            <person name="Hultmark D."/>
            <person name="Huntley M.A."/>
            <person name="Jaffe D.B."/>
            <person name="Jagadeeshan S."/>
            <person name="Jeck W.R."/>
            <person name="Johnson J."/>
            <person name="Jones C.D."/>
            <person name="Jordan W.C."/>
            <person name="Karpen G.H."/>
            <person name="Kataoka E."/>
            <person name="Keightley P.D."/>
            <person name="Kheradpour P."/>
            <person name="Kirkness E.F."/>
            <person name="Koerich L.B."/>
            <person name="Kristiansen K."/>
            <person name="Kudrna D."/>
            <person name="Kulathinal R.J."/>
            <person name="Kumar S."/>
            <person name="Kwok R."/>
            <person name="Lander E."/>
            <person name="Langley C.H."/>
            <person name="Lapoint R."/>
            <person name="Lazzaro B.P."/>
            <person name="Lee S.J."/>
            <person name="Levesque L."/>
            <person name="Li R."/>
            <person name="Lin C.F."/>
            <person name="Lin M.F."/>
            <person name="Lindblad-Toh K."/>
            <person name="Llopart A."/>
            <person name="Long M."/>
            <person name="Low L."/>
            <person name="Lozovsky E."/>
            <person name="Lu J."/>
            <person name="Luo M."/>
            <person name="Machado C.A."/>
            <person name="Makalowski W."/>
            <person name="Marzo M."/>
            <person name="Matsuda M."/>
            <person name="Matzkin L."/>
            <person name="McAllister B."/>
            <person name="McBride C.S."/>
            <person name="McKernan B."/>
            <person name="McKernan K."/>
            <person name="Mendez-Lago M."/>
            <person name="Minx P."/>
            <person name="Mollenhauer M.U."/>
            <person name="Montooth K."/>
            <person name="Mount S.M."/>
            <person name="Mu X."/>
            <person name="Myers E."/>
            <person name="Negre B."/>
            <person name="Newfeld S."/>
            <person name="Nielsen R."/>
            <person name="Noor M.A."/>
            <person name="O'Grady P."/>
            <person name="Pachter L."/>
            <person name="Papaceit M."/>
            <person name="Parisi M.J."/>
            <person name="Parisi M."/>
            <person name="Parts L."/>
            <person name="Pedersen J.S."/>
            <person name="Pesole G."/>
            <person name="Phillippy A.M."/>
            <person name="Ponting C.P."/>
            <person name="Pop M."/>
            <person name="Porcelli D."/>
            <person name="Powell J.R."/>
            <person name="Prohaska S."/>
            <person name="Pruitt K."/>
            <person name="Puig M."/>
            <person name="Quesneville H."/>
            <person name="Ram K.R."/>
            <person name="Rand D."/>
            <person name="Rasmussen M.D."/>
            <person name="Reed L.K."/>
            <person name="Reenan R."/>
            <person name="Reily A."/>
            <person name="Remington K.A."/>
            <person name="Rieger T.T."/>
            <person name="Ritchie M.G."/>
            <person name="Robin C."/>
            <person name="Rogers Y.H."/>
            <person name="Rohde C."/>
            <person name="Rozas J."/>
            <person name="Rubenfield M.J."/>
            <person name="Ruiz A."/>
            <person name="Russo S."/>
            <person name="Salzberg S.L."/>
            <person name="Sanchez-Gracia A."/>
            <person name="Saranga D.J."/>
            <person name="Sato H."/>
            <person name="Schaeffer S.W."/>
            <person name="Schatz M.C."/>
            <person name="Schlenke T."/>
            <person name="Schwartz R."/>
            <person name="Segarra C."/>
            <person name="Singh R.S."/>
            <person name="Sirot L."/>
            <person name="Sirota M."/>
            <person name="Sisneros N.B."/>
            <person name="Smith C.D."/>
            <person name="Smith T.F."/>
            <person name="Spieth J."/>
            <person name="Stage D.E."/>
            <person name="Stark A."/>
            <person name="Stephan W."/>
            <person name="Strausberg R.L."/>
            <person name="Strempel S."/>
            <person name="Sturgill D."/>
            <person name="Sutton G."/>
            <person name="Sutton G.G."/>
            <person name="Tao W."/>
            <person name="Teichmann S."/>
            <person name="Tobari Y.N."/>
            <person name="Tomimura Y."/>
            <person name="Tsolas J.M."/>
            <person name="Valente V.L."/>
            <person name="Venter E."/>
            <person name="Venter J.C."/>
            <person name="Vicario S."/>
            <person name="Vieira F.G."/>
            <person name="Vilella A.J."/>
            <person name="Villasante A."/>
            <person name="Walenz B."/>
            <person name="Wang J."/>
            <person name="Wasserman M."/>
            <person name="Watts T."/>
            <person name="Wilson D."/>
            <person name="Wilson R.K."/>
            <person name="Wing R.A."/>
            <person name="Wolfner M.F."/>
            <person name="Wong A."/>
            <person name="Wong G.K."/>
            <person name="Wu C.I."/>
            <person name="Wu G."/>
            <person name="Yamamoto D."/>
            <person name="Yang H.P."/>
            <person name="Yang S.P."/>
            <person name="Yorke J.A."/>
            <person name="Yoshida K."/>
            <person name="Zdobnov E."/>
            <person name="Zhang P."/>
            <person name="Zhang Y."/>
            <person name="Zimin A.V."/>
            <person name="Baldwin J."/>
            <person name="Abdouelleil A."/>
            <person name="Abdulkadir J."/>
            <person name="Abebe A."/>
            <person name="Abera B."/>
            <person name="Abreu J."/>
            <person name="Acer S.C."/>
            <person name="Aftuck L."/>
            <person name="Alexander A."/>
            <person name="An P."/>
            <person name="Anderson E."/>
            <person name="Anderson S."/>
            <person name="Arachi H."/>
            <person name="Azer M."/>
            <person name="Bachantsang P."/>
            <person name="Barry A."/>
            <person name="Bayul T."/>
            <person name="Berlin A."/>
            <person name="Bessette D."/>
            <person name="Bloom T."/>
            <person name="Blye J."/>
            <person name="Boguslavskiy L."/>
            <person name="Bonnet C."/>
            <person name="Boukhgalter B."/>
            <person name="Bourzgui I."/>
            <person name="Brown A."/>
            <person name="Cahill P."/>
            <person name="Channer S."/>
            <person name="Cheshatsang Y."/>
            <person name="Chuda L."/>
            <person name="Citroen M."/>
            <person name="Collymore A."/>
            <person name="Cooke P."/>
            <person name="Costello M."/>
            <person name="D'Aco K."/>
            <person name="Daza R."/>
            <person name="De Haan G."/>
            <person name="DeGray S."/>
            <person name="DeMaso C."/>
            <person name="Dhargay N."/>
            <person name="Dooley K."/>
            <person name="Dooley E."/>
            <person name="Doricent M."/>
            <person name="Dorje P."/>
            <person name="Dorjee K."/>
            <person name="Dupes A."/>
            <person name="Elong R."/>
            <person name="Falk J."/>
            <person name="Farina A."/>
            <person name="Faro S."/>
            <person name="Ferguson D."/>
            <person name="Fisher S."/>
            <person name="Foley C.D."/>
            <person name="Franke A."/>
            <person name="Friedrich D."/>
            <person name="Gadbois L."/>
            <person name="Gearin G."/>
            <person name="Gearin C.R."/>
            <person name="Giannoukos G."/>
            <person name="Goode T."/>
            <person name="Graham J."/>
            <person name="Grandbois E."/>
            <person name="Grewal S."/>
            <person name="Gyaltsen K."/>
            <person name="Hafez N."/>
            <person name="Hagos B."/>
            <person name="Hall J."/>
            <person name="Henson C."/>
            <person name="Hollinger A."/>
            <person name="Honan T."/>
            <person name="Huard M.D."/>
            <person name="Hughes L."/>
            <person name="Hurhula B."/>
            <person name="Husby M.E."/>
            <person name="Kamat A."/>
            <person name="Kanga B."/>
            <person name="Kashin S."/>
            <person name="Khazanovich D."/>
            <person name="Kisner P."/>
            <person name="Lance K."/>
            <person name="Lara M."/>
            <person name="Lee W."/>
            <person name="Lennon N."/>
            <person name="Letendre F."/>
            <person name="LeVine R."/>
            <person name="Lipovsky A."/>
            <person name="Liu X."/>
            <person name="Liu J."/>
            <person name="Liu S."/>
            <person name="Lokyitsang T."/>
            <person name="Lokyitsang Y."/>
            <person name="Lubonja R."/>
            <person name="Lui A."/>
            <person name="MacDonald P."/>
            <person name="Magnisalis V."/>
            <person name="Maru K."/>
            <person name="Matthews C."/>
            <person name="McCusker W."/>
            <person name="McDonough S."/>
            <person name="Mehta T."/>
            <person name="Meldrim J."/>
            <person name="Meneus L."/>
            <person name="Mihai O."/>
            <person name="Mihalev A."/>
            <person name="Mihova T."/>
            <person name="Mittelman R."/>
            <person name="Mlenga V."/>
            <person name="Montmayeur A."/>
            <person name="Mulrain L."/>
            <person name="Navidi A."/>
            <person name="Naylor J."/>
            <person name="Negash T."/>
            <person name="Nguyen T."/>
            <person name="Nguyen N."/>
            <person name="Nicol R."/>
            <person name="Norbu C."/>
            <person name="Norbu N."/>
            <person name="Novod N."/>
            <person name="O'Neill B."/>
            <person name="Osman S."/>
            <person name="Markiewicz E."/>
            <person name="Oyono O.L."/>
            <person name="Patti C."/>
            <person name="Phunkhang P."/>
            <person name="Pierre F."/>
            <person name="Priest M."/>
            <person name="Raghuraman S."/>
            <person name="Rege F."/>
            <person name="Reyes R."/>
            <person name="Rise C."/>
            <person name="Rogov P."/>
            <person name="Ross K."/>
            <person name="Ryan E."/>
            <person name="Settipalli S."/>
            <person name="Shea T."/>
            <person name="Sherpa N."/>
            <person name="Shi L."/>
            <person name="Shih D."/>
            <person name="Sparrow T."/>
            <person name="Spaulding J."/>
            <person name="Stalker J."/>
            <person name="Stange-Thomann N."/>
            <person name="Stavropoulos S."/>
            <person name="Stone C."/>
            <person name="Strader C."/>
            <person name="Tesfaye S."/>
            <person name="Thomson T."/>
            <person name="Thoulutsang Y."/>
            <person name="Thoulutsang D."/>
            <person name="Topham K."/>
            <person name="Topping I."/>
            <person name="Tsamla T."/>
            <person name="Vassiliev H."/>
            <person name="Vo A."/>
            <person name="Wangchuk T."/>
            <person name="Wangdi T."/>
            <person name="Weiand M."/>
            <person name="Wilkinson J."/>
            <person name="Wilson A."/>
            <person name="Yadav S."/>
            <person name="Young G."/>
            <person name="Yu Q."/>
            <person name="Zembek L."/>
            <person name="Zhong D."/>
            <person name="Zimmer A."/>
            <person name="Zwirko Z."/>
            <person name="Jaffe D.B."/>
            <person name="Alvarez P."/>
            <person name="Brockman W."/>
            <person name="Butler J."/>
            <person name="Chin C."/>
            <person name="Gnerre S."/>
            <person name="Grabherr M."/>
            <person name="Kleber M."/>
            <person name="Mauceli E."/>
            <person name="MacCallum I."/>
        </authorList>
    </citation>
    <scope>NUCLEOTIDE SEQUENCE [LARGE SCALE GENOMIC DNA]</scope>
    <source>
        <strain evidence="4">MSH-3 / Tucson 14011-0111.49</strain>
    </source>
</reference>
<proteinExistence type="predicted"/>
<feature type="transmembrane region" description="Helical" evidence="2">
    <location>
        <begin position="35"/>
        <end position="53"/>
    </location>
</feature>
<feature type="transmembrane region" description="Helical" evidence="2">
    <location>
        <begin position="73"/>
        <end position="95"/>
    </location>
</feature>
<accession>B4GSK9</accession>
<name>B4GSK9_DROPE</name>
<feature type="transmembrane region" description="Helical" evidence="2">
    <location>
        <begin position="135"/>
        <end position="153"/>
    </location>
</feature>
<keyword evidence="4" id="KW-1185">Reference proteome</keyword>
<organism evidence="4">
    <name type="scientific">Drosophila persimilis</name>
    <name type="common">Fruit fly</name>
    <dbReference type="NCBI Taxonomy" id="7234"/>
    <lineage>
        <taxon>Eukaryota</taxon>
        <taxon>Metazoa</taxon>
        <taxon>Ecdysozoa</taxon>
        <taxon>Arthropoda</taxon>
        <taxon>Hexapoda</taxon>
        <taxon>Insecta</taxon>
        <taxon>Pterygota</taxon>
        <taxon>Neoptera</taxon>
        <taxon>Endopterygota</taxon>
        <taxon>Diptera</taxon>
        <taxon>Brachycera</taxon>
        <taxon>Muscomorpha</taxon>
        <taxon>Ephydroidea</taxon>
        <taxon>Drosophilidae</taxon>
        <taxon>Drosophila</taxon>
        <taxon>Sophophora</taxon>
    </lineage>
</organism>
<dbReference type="EMBL" id="CH479189">
    <property type="protein sequence ID" value="EDW25368.1"/>
    <property type="molecule type" value="Genomic_DNA"/>
</dbReference>
<sequence length="210" mass="23343">MESHRVENLCIVGVGAIMHLSNLSVISNLNNKVTVLVPNAASLLVAVSLLALVTQWRPVGIRLVASTRSQQMFLLLLELIVIMGLVELMMVQIWVPMLIALNTVCGYISHDLLMSNNQYLVRNTPHFAYWLRCQAFYLARFLLAFAVASAILLSQGWQSDILKCFQKTATRAGAPTQEPAIEERSVSQLTRGARYKPLDGGQELEKESNC</sequence>
<dbReference type="AlphaFoldDB" id="B4GSK9"/>
<keyword evidence="2" id="KW-1133">Transmembrane helix</keyword>
<evidence type="ECO:0000313" key="3">
    <source>
        <dbReference type="EMBL" id="EDW25368.1"/>
    </source>
</evidence>
<keyword evidence="2" id="KW-0472">Membrane</keyword>
<feature type="transmembrane region" description="Helical" evidence="2">
    <location>
        <begin position="9"/>
        <end position="29"/>
    </location>
</feature>
<protein>
    <submittedName>
        <fullName evidence="3">GL26467</fullName>
    </submittedName>
</protein>
<dbReference type="HOGENOM" id="CLU_1311284_0_0_1"/>
<evidence type="ECO:0000256" key="2">
    <source>
        <dbReference type="SAM" id="Phobius"/>
    </source>
</evidence>
<feature type="region of interest" description="Disordered" evidence="1">
    <location>
        <begin position="173"/>
        <end position="210"/>
    </location>
</feature>
<dbReference type="OMA" id="CGYISHD"/>
<evidence type="ECO:0000313" key="4">
    <source>
        <dbReference type="Proteomes" id="UP000008744"/>
    </source>
</evidence>
<gene>
    <name evidence="3" type="primary">Dper\GL26467</name>
    <name evidence="3" type="ORF">Dper_GL26467</name>
</gene>
<keyword evidence="2" id="KW-0812">Transmembrane</keyword>
<dbReference type="Proteomes" id="UP000008744">
    <property type="component" value="Unassembled WGS sequence"/>
</dbReference>
<evidence type="ECO:0000256" key="1">
    <source>
        <dbReference type="SAM" id="MobiDB-lite"/>
    </source>
</evidence>